<name>B9SVV7_RICCO</name>
<accession>B9SVV7</accession>
<dbReference type="EMBL" id="EQ974176">
    <property type="protein sequence ID" value="EEF32270.1"/>
    <property type="molecule type" value="Genomic_DNA"/>
</dbReference>
<dbReference type="AlphaFoldDB" id="B9SVV7"/>
<dbReference type="InParanoid" id="B9SVV7"/>
<sequence length="89" mass="10414">MDDSFTPIYEGNCPEIMFPPRSMLDNTEQFFNEDGISPSRLFLLNSNIPRKELANLPTYKWMMELYHSDDCQKEANFAVLALVHQYFEG</sequence>
<evidence type="ECO:0000313" key="1">
    <source>
        <dbReference type="EMBL" id="EEF32270.1"/>
    </source>
</evidence>
<gene>
    <name evidence="1" type="ORF">RCOM_0128600</name>
</gene>
<protein>
    <submittedName>
        <fullName evidence="1">Uncharacterized protein</fullName>
    </submittedName>
</protein>
<proteinExistence type="predicted"/>
<keyword evidence="2" id="KW-1185">Reference proteome</keyword>
<organism evidence="1 2">
    <name type="scientific">Ricinus communis</name>
    <name type="common">Castor bean</name>
    <dbReference type="NCBI Taxonomy" id="3988"/>
    <lineage>
        <taxon>Eukaryota</taxon>
        <taxon>Viridiplantae</taxon>
        <taxon>Streptophyta</taxon>
        <taxon>Embryophyta</taxon>
        <taxon>Tracheophyta</taxon>
        <taxon>Spermatophyta</taxon>
        <taxon>Magnoliopsida</taxon>
        <taxon>eudicotyledons</taxon>
        <taxon>Gunneridae</taxon>
        <taxon>Pentapetalae</taxon>
        <taxon>rosids</taxon>
        <taxon>fabids</taxon>
        <taxon>Malpighiales</taxon>
        <taxon>Euphorbiaceae</taxon>
        <taxon>Acalyphoideae</taxon>
        <taxon>Acalypheae</taxon>
        <taxon>Ricinus</taxon>
    </lineage>
</organism>
<reference evidence="2" key="1">
    <citation type="journal article" date="2010" name="Nat. Biotechnol.">
        <title>Draft genome sequence of the oilseed species Ricinus communis.</title>
        <authorList>
            <person name="Chan A.P."/>
            <person name="Crabtree J."/>
            <person name="Zhao Q."/>
            <person name="Lorenzi H."/>
            <person name="Orvis J."/>
            <person name="Puiu D."/>
            <person name="Melake-Berhan A."/>
            <person name="Jones K.M."/>
            <person name="Redman J."/>
            <person name="Chen G."/>
            <person name="Cahoon E.B."/>
            <person name="Gedil M."/>
            <person name="Stanke M."/>
            <person name="Haas B.J."/>
            <person name="Wortman J.R."/>
            <person name="Fraser-Liggett C.M."/>
            <person name="Ravel J."/>
            <person name="Rabinowicz P.D."/>
        </authorList>
    </citation>
    <scope>NUCLEOTIDE SEQUENCE [LARGE SCALE GENOMIC DNA]</scope>
    <source>
        <strain evidence="2">cv. Hale</strain>
    </source>
</reference>
<evidence type="ECO:0000313" key="2">
    <source>
        <dbReference type="Proteomes" id="UP000008311"/>
    </source>
</evidence>
<dbReference type="Proteomes" id="UP000008311">
    <property type="component" value="Unassembled WGS sequence"/>
</dbReference>